<evidence type="ECO:0000313" key="2">
    <source>
        <dbReference type="Proteomes" id="UP000004506"/>
    </source>
</evidence>
<evidence type="ECO:0000313" key="1">
    <source>
        <dbReference type="EMBL" id="EDU58986.1"/>
    </source>
</evidence>
<reference evidence="2" key="1">
    <citation type="submission" date="2008-04" db="EMBL/GenBank/DDBJ databases">
        <title>Draft genome sequence of Providencia stuartii (ATCC 25827).</title>
        <authorList>
            <person name="Sudarsanam P."/>
            <person name="Ley R."/>
            <person name="Guruge J."/>
            <person name="Turnbaugh P.J."/>
            <person name="Mahowald M."/>
            <person name="Liep D."/>
            <person name="Gordon J."/>
        </authorList>
    </citation>
    <scope>NUCLEOTIDE SEQUENCE [LARGE SCALE GENOMIC DNA]</scope>
    <source>
        <strain evidence="2">ATCC 25827</strain>
    </source>
</reference>
<name>A0AA86YIJ0_PROST</name>
<reference evidence="2" key="2">
    <citation type="submission" date="2008-04" db="EMBL/GenBank/DDBJ databases">
        <title>Draft genome sequence of Providencia stuartii(ATCC 25827).</title>
        <authorList>
            <person name="Sudarsanam P."/>
            <person name="Ley R."/>
            <person name="Guruge J."/>
            <person name="Turnbaugh P.J."/>
            <person name="Mahowald M."/>
            <person name="Liep D."/>
            <person name="Gordon J."/>
        </authorList>
    </citation>
    <scope>NUCLEOTIDE SEQUENCE [LARGE SCALE GENOMIC DNA]</scope>
    <source>
        <strain evidence="2">ATCC 25827</strain>
    </source>
</reference>
<gene>
    <name evidence="1" type="ORF">PROSTU_02170</name>
</gene>
<dbReference type="Proteomes" id="UP000004506">
    <property type="component" value="Unassembled WGS sequence"/>
</dbReference>
<accession>A0AA86YIJ0</accession>
<dbReference type="EMBL" id="ABJD02000101">
    <property type="protein sequence ID" value="EDU58986.1"/>
    <property type="molecule type" value="Genomic_DNA"/>
</dbReference>
<sequence length="50" mass="5836">MQNKRLLSLIRSQNKAYDILYMEAIIGILPMVRRGVDVYFENTSSVEVFI</sequence>
<reference evidence="1 2" key="3">
    <citation type="submission" date="2008-05" db="EMBL/GenBank/DDBJ databases">
        <authorList>
            <person name="Fulton L."/>
            <person name="Clifton S."/>
            <person name="Fulton B."/>
            <person name="Xu J."/>
            <person name="Minx P."/>
            <person name="Pepin K.H."/>
            <person name="Johnson M."/>
            <person name="Thiruvilangam P."/>
            <person name="Bhonagiri V."/>
            <person name="Nash W.E."/>
            <person name="Mardis E.R."/>
            <person name="Wilson R.K."/>
        </authorList>
    </citation>
    <scope>NUCLEOTIDE SEQUENCE [LARGE SCALE GENOMIC DNA]</scope>
    <source>
        <strain evidence="1 2">ATCC 25827</strain>
    </source>
</reference>
<dbReference type="AlphaFoldDB" id="A0AA86YIJ0"/>
<comment type="caution">
    <text evidence="1">The sequence shown here is derived from an EMBL/GenBank/DDBJ whole genome shotgun (WGS) entry which is preliminary data.</text>
</comment>
<organism evidence="1 2">
    <name type="scientific">Providencia stuartii ATCC 25827</name>
    <dbReference type="NCBI Taxonomy" id="471874"/>
    <lineage>
        <taxon>Bacteria</taxon>
        <taxon>Pseudomonadati</taxon>
        <taxon>Pseudomonadota</taxon>
        <taxon>Gammaproteobacteria</taxon>
        <taxon>Enterobacterales</taxon>
        <taxon>Morganellaceae</taxon>
        <taxon>Providencia</taxon>
    </lineage>
</organism>
<proteinExistence type="predicted"/>
<protein>
    <submittedName>
        <fullName evidence="1">Uncharacterized protein</fullName>
    </submittedName>
</protein>